<proteinExistence type="predicted"/>
<dbReference type="Proteomes" id="UP000523007">
    <property type="component" value="Unassembled WGS sequence"/>
</dbReference>
<accession>A0A7W7W428</accession>
<gene>
    <name evidence="2" type="ORF">F4561_003249</name>
</gene>
<protein>
    <submittedName>
        <fullName evidence="2">Uncharacterized membrane protein HdeD (DUF308 family)</fullName>
    </submittedName>
</protein>
<sequence length="63" mass="6303">MVIGTQSLRAAAGVPKTTTGLAANKKALGRKRGLIVDVMGLIIGVTVLAASPATTSTGPRSRT</sequence>
<dbReference type="EMBL" id="JACHJT010000001">
    <property type="protein sequence ID" value="MBB4932429.1"/>
    <property type="molecule type" value="Genomic_DNA"/>
</dbReference>
<evidence type="ECO:0000313" key="2">
    <source>
        <dbReference type="EMBL" id="MBB4932429.1"/>
    </source>
</evidence>
<keyword evidence="1" id="KW-0472">Membrane</keyword>
<keyword evidence="1" id="KW-1133">Transmembrane helix</keyword>
<feature type="transmembrane region" description="Helical" evidence="1">
    <location>
        <begin position="34"/>
        <end position="53"/>
    </location>
</feature>
<dbReference type="RefSeq" id="WP_221445498.1">
    <property type="nucleotide sequence ID" value="NZ_JACHJT010000001.1"/>
</dbReference>
<name>A0A7W7W428_9ACTN</name>
<comment type="caution">
    <text evidence="2">The sequence shown here is derived from an EMBL/GenBank/DDBJ whole genome shotgun (WGS) entry which is preliminary data.</text>
</comment>
<evidence type="ECO:0000256" key="1">
    <source>
        <dbReference type="SAM" id="Phobius"/>
    </source>
</evidence>
<dbReference type="AlphaFoldDB" id="A0A7W7W428"/>
<evidence type="ECO:0000313" key="3">
    <source>
        <dbReference type="Proteomes" id="UP000523007"/>
    </source>
</evidence>
<organism evidence="2 3">
    <name type="scientific">Lipingzhangella halophila</name>
    <dbReference type="NCBI Taxonomy" id="1783352"/>
    <lineage>
        <taxon>Bacteria</taxon>
        <taxon>Bacillati</taxon>
        <taxon>Actinomycetota</taxon>
        <taxon>Actinomycetes</taxon>
        <taxon>Streptosporangiales</taxon>
        <taxon>Nocardiopsidaceae</taxon>
        <taxon>Lipingzhangella</taxon>
    </lineage>
</organism>
<keyword evidence="1" id="KW-0812">Transmembrane</keyword>
<keyword evidence="3" id="KW-1185">Reference proteome</keyword>
<reference evidence="2 3" key="1">
    <citation type="submission" date="2020-08" db="EMBL/GenBank/DDBJ databases">
        <title>Sequencing the genomes of 1000 actinobacteria strains.</title>
        <authorList>
            <person name="Klenk H.-P."/>
        </authorList>
    </citation>
    <scope>NUCLEOTIDE SEQUENCE [LARGE SCALE GENOMIC DNA]</scope>
    <source>
        <strain evidence="2 3">DSM 102030</strain>
    </source>
</reference>